<dbReference type="InterPro" id="IPR005467">
    <property type="entry name" value="His_kinase_dom"/>
</dbReference>
<keyword evidence="8" id="KW-0547">Nucleotide-binding</keyword>
<dbReference type="PANTHER" id="PTHR43547">
    <property type="entry name" value="TWO-COMPONENT HISTIDINE KINASE"/>
    <property type="match status" value="1"/>
</dbReference>
<evidence type="ECO:0000313" key="8">
    <source>
        <dbReference type="EMBL" id="MBI6875404.1"/>
    </source>
</evidence>
<dbReference type="GO" id="GO:0000155">
    <property type="term" value="F:phosphorelay sensor kinase activity"/>
    <property type="evidence" value="ECO:0007669"/>
    <property type="project" value="TreeGrafter"/>
</dbReference>
<evidence type="ECO:0000256" key="5">
    <source>
        <dbReference type="ARBA" id="ARBA00023012"/>
    </source>
</evidence>
<dbReference type="RefSeq" id="WP_211144756.1">
    <property type="nucleotide sequence ID" value="NZ_JAEEGB010000043.1"/>
</dbReference>
<dbReference type="AlphaFoldDB" id="A0A934I0B0"/>
<accession>A0A934I0B0</accession>
<dbReference type="EC" id="2.7.13.3" evidence="2"/>
<feature type="transmembrane region" description="Helical" evidence="6">
    <location>
        <begin position="77"/>
        <end position="97"/>
    </location>
</feature>
<keyword evidence="4" id="KW-0418">Kinase</keyword>
<evidence type="ECO:0000256" key="3">
    <source>
        <dbReference type="ARBA" id="ARBA00022553"/>
    </source>
</evidence>
<dbReference type="SMART" id="SM00387">
    <property type="entry name" value="HATPase_c"/>
    <property type="match status" value="1"/>
</dbReference>
<evidence type="ECO:0000256" key="2">
    <source>
        <dbReference type="ARBA" id="ARBA00012438"/>
    </source>
</evidence>
<dbReference type="PROSITE" id="PS50109">
    <property type="entry name" value="HIS_KIN"/>
    <property type="match status" value="1"/>
</dbReference>
<keyword evidence="8" id="KW-0067">ATP-binding</keyword>
<dbReference type="PRINTS" id="PR00344">
    <property type="entry name" value="BCTRLSENSOR"/>
</dbReference>
<comment type="caution">
    <text evidence="8">The sequence shown here is derived from an EMBL/GenBank/DDBJ whole genome shotgun (WGS) entry which is preliminary data.</text>
</comment>
<evidence type="ECO:0000259" key="7">
    <source>
        <dbReference type="PROSITE" id="PS50109"/>
    </source>
</evidence>
<dbReference type="Pfam" id="PF02518">
    <property type="entry name" value="HATPase_c"/>
    <property type="match status" value="1"/>
</dbReference>
<proteinExistence type="predicted"/>
<feature type="transmembrane region" description="Helical" evidence="6">
    <location>
        <begin position="28"/>
        <end position="46"/>
    </location>
</feature>
<dbReference type="Gene3D" id="3.30.565.10">
    <property type="entry name" value="Histidine kinase-like ATPase, C-terminal domain"/>
    <property type="match status" value="1"/>
</dbReference>
<dbReference type="Proteomes" id="UP000622687">
    <property type="component" value="Unassembled WGS sequence"/>
</dbReference>
<sequence>MKKFKNILVVVICVSIASQVYFNFLIQGFTISFSVVVFSIFLYNYVGLNPMKTAIITGIITSFIHSSVMDFDKIPKMMTPEMAFFVTYGVMFYFLYYKNRKKDLTKFMISIFFCDLFSNIVELSIRTQITGINSNMIKDLLIVACIRSLMTLIILIAMKYYKSFLIKEEHEERYRRLILLTSGFKSEIYFMNKNAAEIEDVMKKSFSVYEIVSENHYPEELKNLTLDIAKDVHEIKKDYIRVMRGLEEIANNKIDIERMKIKDIINILEIDTKDYIITKNLDIELDFRVECEFYVLEHFYLMSIIRNLIFNSIEAIDNKKRGLVKLKIEKIGDEYVFSVFDNGTGISESNFDFIFNPGFSTKYNKETGSICRGIGLTLVRDLVQDIFKGSISVQSIKNKSTTFTVKIPTISFRR</sequence>
<keyword evidence="4" id="KW-0808">Transferase</keyword>
<dbReference type="GO" id="GO:0005524">
    <property type="term" value="F:ATP binding"/>
    <property type="evidence" value="ECO:0007669"/>
    <property type="project" value="UniProtKB-KW"/>
</dbReference>
<keyword evidence="3" id="KW-0597">Phosphoprotein</keyword>
<gene>
    <name evidence="8" type="ORF">I6U51_22280</name>
</gene>
<keyword evidence="9" id="KW-1185">Reference proteome</keyword>
<dbReference type="EMBL" id="JAEEGB010000043">
    <property type="protein sequence ID" value="MBI6875404.1"/>
    <property type="molecule type" value="Genomic_DNA"/>
</dbReference>
<dbReference type="InterPro" id="IPR036890">
    <property type="entry name" value="HATPase_C_sf"/>
</dbReference>
<feature type="transmembrane region" description="Helical" evidence="6">
    <location>
        <begin position="141"/>
        <end position="161"/>
    </location>
</feature>
<dbReference type="InterPro" id="IPR003594">
    <property type="entry name" value="HATPase_dom"/>
</dbReference>
<keyword evidence="5" id="KW-0902">Two-component regulatory system</keyword>
<reference evidence="8" key="1">
    <citation type="submission" date="2020-12" db="EMBL/GenBank/DDBJ databases">
        <title>Clostridium thailandense sp. nov., a novel acetogenic bacterium isolated from peat land soil in Thailand.</title>
        <authorList>
            <person name="Chaikitkaew S."/>
            <person name="Birkeland N.K."/>
        </authorList>
    </citation>
    <scope>NUCLEOTIDE SEQUENCE</scope>
    <source>
        <strain evidence="8">DSM 17425</strain>
    </source>
</reference>
<dbReference type="SUPFAM" id="SSF55874">
    <property type="entry name" value="ATPase domain of HSP90 chaperone/DNA topoisomerase II/histidine kinase"/>
    <property type="match status" value="1"/>
</dbReference>
<keyword evidence="6" id="KW-0472">Membrane</keyword>
<organism evidence="8 9">
    <name type="scientific">Clostridium aciditolerans</name>
    <dbReference type="NCBI Taxonomy" id="339861"/>
    <lineage>
        <taxon>Bacteria</taxon>
        <taxon>Bacillati</taxon>
        <taxon>Bacillota</taxon>
        <taxon>Clostridia</taxon>
        <taxon>Eubacteriales</taxon>
        <taxon>Clostridiaceae</taxon>
        <taxon>Clostridium</taxon>
    </lineage>
</organism>
<comment type="catalytic activity">
    <reaction evidence="1">
        <text>ATP + protein L-histidine = ADP + protein N-phospho-L-histidine.</text>
        <dbReference type="EC" id="2.7.13.3"/>
    </reaction>
</comment>
<evidence type="ECO:0000256" key="6">
    <source>
        <dbReference type="SAM" id="Phobius"/>
    </source>
</evidence>
<keyword evidence="6" id="KW-0812">Transmembrane</keyword>
<dbReference type="InterPro" id="IPR004358">
    <property type="entry name" value="Sig_transdc_His_kin-like_C"/>
</dbReference>
<feature type="domain" description="Histidine kinase" evidence="7">
    <location>
        <begin position="232"/>
        <end position="411"/>
    </location>
</feature>
<dbReference type="PANTHER" id="PTHR43547:SF2">
    <property type="entry name" value="HYBRID SIGNAL TRANSDUCTION HISTIDINE KINASE C"/>
    <property type="match status" value="1"/>
</dbReference>
<evidence type="ECO:0000256" key="1">
    <source>
        <dbReference type="ARBA" id="ARBA00000085"/>
    </source>
</evidence>
<evidence type="ECO:0000256" key="4">
    <source>
        <dbReference type="ARBA" id="ARBA00022777"/>
    </source>
</evidence>
<name>A0A934I0B0_9CLOT</name>
<protein>
    <recommendedName>
        <fullName evidence="2">histidine kinase</fullName>
        <ecNumber evidence="2">2.7.13.3</ecNumber>
    </recommendedName>
</protein>
<keyword evidence="6" id="KW-1133">Transmembrane helix</keyword>
<evidence type="ECO:0000313" key="9">
    <source>
        <dbReference type="Proteomes" id="UP000622687"/>
    </source>
</evidence>